<keyword evidence="5" id="KW-1185">Reference proteome</keyword>
<dbReference type="EMBL" id="CP034687">
    <property type="protein sequence ID" value="AZS86815.1"/>
    <property type="molecule type" value="Genomic_DNA"/>
</dbReference>
<dbReference type="KEGG" id="sgd:ELQ87_23070"/>
<keyword evidence="1" id="KW-0472">Membrane</keyword>
<keyword evidence="1" id="KW-0812">Transmembrane</keyword>
<dbReference type="EMBL" id="CP029078">
    <property type="protein sequence ID" value="QCN86328.1"/>
    <property type="molecule type" value="Genomic_DNA"/>
</dbReference>
<organism evidence="2 4">
    <name type="scientific">Streptomyces griseoviridis</name>
    <dbReference type="NCBI Taxonomy" id="45398"/>
    <lineage>
        <taxon>Bacteria</taxon>
        <taxon>Bacillati</taxon>
        <taxon>Actinomycetota</taxon>
        <taxon>Actinomycetes</taxon>
        <taxon>Kitasatosporales</taxon>
        <taxon>Streptomycetaceae</taxon>
        <taxon>Streptomyces</taxon>
    </lineage>
</organism>
<gene>
    <name evidence="3" type="ORF">DDJ31_16195</name>
    <name evidence="2" type="ORF">ELQ87_23070</name>
</gene>
<reference evidence="2 4" key="2">
    <citation type="submission" date="2018-12" db="EMBL/GenBank/DDBJ databases">
        <title>Streptomyces griseoviridis F1-27 complete genome.</title>
        <authorList>
            <person name="Mariita R.M."/>
            <person name="Sello J.K."/>
        </authorList>
    </citation>
    <scope>NUCLEOTIDE SEQUENCE [LARGE SCALE GENOMIC DNA]</scope>
    <source>
        <strain evidence="2 4">F1-27</strain>
    </source>
</reference>
<evidence type="ECO:0008006" key="6">
    <source>
        <dbReference type="Google" id="ProtNLM"/>
    </source>
</evidence>
<sequence length="155" mass="17351">MTGWESGMDTRDAELKKELNATLQARRELGEEYESALVDSFLEKVDQRIDGAVERRVRRQLAEQQMATARGARSPRPTDTWSERFGFAIVSLVLAIPLSAIGGGVAGRSGLLFTWAGIVGVNLFQALRGNPDLFAGRRRERARREDREKSSAWEE</sequence>
<name>A0A3Q9KVG1_STRGD</name>
<proteinExistence type="predicted"/>
<dbReference type="Proteomes" id="UP000271291">
    <property type="component" value="Chromosome"/>
</dbReference>
<dbReference type="Proteomes" id="UP000501753">
    <property type="component" value="Chromosome"/>
</dbReference>
<dbReference type="OrthoDB" id="3854538at2"/>
<feature type="transmembrane region" description="Helical" evidence="1">
    <location>
        <begin position="85"/>
        <end position="106"/>
    </location>
</feature>
<evidence type="ECO:0000313" key="5">
    <source>
        <dbReference type="Proteomes" id="UP000501753"/>
    </source>
</evidence>
<evidence type="ECO:0000313" key="3">
    <source>
        <dbReference type="EMBL" id="QCN86328.1"/>
    </source>
</evidence>
<evidence type="ECO:0000313" key="4">
    <source>
        <dbReference type="Proteomes" id="UP000271291"/>
    </source>
</evidence>
<protein>
    <recommendedName>
        <fullName evidence="6">Integral membrane protein</fullName>
    </recommendedName>
</protein>
<evidence type="ECO:0000313" key="2">
    <source>
        <dbReference type="EMBL" id="AZS86815.1"/>
    </source>
</evidence>
<reference evidence="3 5" key="1">
    <citation type="submission" date="2018-04" db="EMBL/GenBank/DDBJ databases">
        <title>Complete genome sequences of Streptomyces griseoviridis K61 and characterization of antagonistic properties of biological control agents.</title>
        <authorList>
            <person name="Mariita R.M."/>
            <person name="Sello J.K."/>
        </authorList>
    </citation>
    <scope>NUCLEOTIDE SEQUENCE [LARGE SCALE GENOMIC DNA]</scope>
    <source>
        <strain evidence="3 5">K61</strain>
    </source>
</reference>
<evidence type="ECO:0000256" key="1">
    <source>
        <dbReference type="SAM" id="Phobius"/>
    </source>
</evidence>
<dbReference type="AlphaFoldDB" id="A0A3Q9KVG1"/>
<accession>A0A3Q9KVG1</accession>
<keyword evidence="1" id="KW-1133">Transmembrane helix</keyword>